<dbReference type="PANTHER" id="PTHR42836">
    <property type="entry name" value="7-CARBOXY-7-DEAZAGUANINE SYNTHASE"/>
    <property type="match status" value="1"/>
</dbReference>
<comment type="function">
    <text evidence="8">Catalyzes the complex heterocyclic radical-mediated conversion of 6-carboxy-5,6,7,8-tetrahydropterin (CPH4) to 7-carboxy-7-deazaguanine (CDG), a step common to the biosynthetic pathways of all 7-deazapurine-containing compounds.</text>
</comment>
<evidence type="ECO:0000256" key="5">
    <source>
        <dbReference type="ARBA" id="ARBA00023004"/>
    </source>
</evidence>
<comment type="cofactor">
    <cofactor evidence="8">
        <name>S-adenosyl-L-methionine</name>
        <dbReference type="ChEBI" id="CHEBI:59789"/>
    </cofactor>
    <text evidence="8">Binds 1 S-adenosyl-L-methionine per subunit.</text>
</comment>
<evidence type="ECO:0000256" key="6">
    <source>
        <dbReference type="ARBA" id="ARBA00023014"/>
    </source>
</evidence>
<dbReference type="PANTHER" id="PTHR42836:SF1">
    <property type="entry name" value="7-CARBOXY-7-DEAZAGUANINE SYNTHASE"/>
    <property type="match status" value="1"/>
</dbReference>
<feature type="binding site" evidence="8">
    <location>
        <position position="41"/>
    </location>
    <ligand>
        <name>Mg(2+)</name>
        <dbReference type="ChEBI" id="CHEBI:18420"/>
    </ligand>
</feature>
<name>A0A2U0UID5_9BACT</name>
<feature type="domain" description="Radical SAM core" evidence="9">
    <location>
        <begin position="19"/>
        <end position="195"/>
    </location>
</feature>
<organism evidence="10 11">
    <name type="scientific">Hallella colorans</name>
    <dbReference type="NCBI Taxonomy" id="1703337"/>
    <lineage>
        <taxon>Bacteria</taxon>
        <taxon>Pseudomonadati</taxon>
        <taxon>Bacteroidota</taxon>
        <taxon>Bacteroidia</taxon>
        <taxon>Bacteroidales</taxon>
        <taxon>Prevotellaceae</taxon>
        <taxon>Hallella</taxon>
    </lineage>
</organism>
<dbReference type="GO" id="GO:0016840">
    <property type="term" value="F:carbon-nitrogen lyase activity"/>
    <property type="evidence" value="ECO:0007669"/>
    <property type="project" value="UniProtKB-UniRule"/>
</dbReference>
<comment type="cofactor">
    <cofactor evidence="8">
        <name>Mg(2+)</name>
        <dbReference type="ChEBI" id="CHEBI:18420"/>
    </cofactor>
</comment>
<feature type="binding site" evidence="8">
    <location>
        <position position="72"/>
    </location>
    <ligand>
        <name>S-adenosyl-L-methionine</name>
        <dbReference type="ChEBI" id="CHEBI:59789"/>
    </ligand>
</feature>
<comment type="catalytic activity">
    <reaction evidence="8">
        <text>6-carboxy-5,6,7,8-tetrahydropterin + H(+) = 7-carboxy-7-carbaguanine + NH4(+)</text>
        <dbReference type="Rhea" id="RHEA:27974"/>
        <dbReference type="ChEBI" id="CHEBI:15378"/>
        <dbReference type="ChEBI" id="CHEBI:28938"/>
        <dbReference type="ChEBI" id="CHEBI:61032"/>
        <dbReference type="ChEBI" id="CHEBI:61036"/>
        <dbReference type="EC" id="4.3.99.3"/>
    </reaction>
</comment>
<evidence type="ECO:0000256" key="1">
    <source>
        <dbReference type="ARBA" id="ARBA00022485"/>
    </source>
</evidence>
<dbReference type="EMBL" id="QENY01000004">
    <property type="protein sequence ID" value="PVX57427.1"/>
    <property type="molecule type" value="Genomic_DNA"/>
</dbReference>
<dbReference type="InterPro" id="IPR013785">
    <property type="entry name" value="Aldolase_TIM"/>
</dbReference>
<dbReference type="SUPFAM" id="SSF102114">
    <property type="entry name" value="Radical SAM enzymes"/>
    <property type="match status" value="1"/>
</dbReference>
<keyword evidence="8" id="KW-0671">Queuosine biosynthesis</keyword>
<accession>A0A2U0UID5</accession>
<protein>
    <recommendedName>
        <fullName evidence="8">7-carboxy-7-deazaguanine synthase</fullName>
        <shortName evidence="8">CDG synthase</shortName>
        <ecNumber evidence="8">4.3.99.3</ecNumber>
    </recommendedName>
    <alternativeName>
        <fullName evidence="8">Queuosine biosynthesis protein QueE</fullName>
    </alternativeName>
</protein>
<dbReference type="GO" id="GO:0000287">
    <property type="term" value="F:magnesium ion binding"/>
    <property type="evidence" value="ECO:0007669"/>
    <property type="project" value="UniProtKB-UniRule"/>
</dbReference>
<feature type="binding site" evidence="8">
    <location>
        <position position="36"/>
    </location>
    <ligand>
        <name>[4Fe-4S] cluster</name>
        <dbReference type="ChEBI" id="CHEBI:49883"/>
        <note>4Fe-4S-S-AdoMet</note>
    </ligand>
</feature>
<dbReference type="Gene3D" id="3.20.20.70">
    <property type="entry name" value="Aldolase class I"/>
    <property type="match status" value="1"/>
</dbReference>
<keyword evidence="3 8" id="KW-0479">Metal-binding</keyword>
<keyword evidence="2 8" id="KW-0949">S-adenosyl-L-methionine</keyword>
<keyword evidence="5 8" id="KW-0408">Iron</keyword>
<keyword evidence="6 8" id="KW-0411">Iron-sulfur</keyword>
<dbReference type="InterPro" id="IPR024924">
    <property type="entry name" value="7-CO-7-deazaguanine_synth-like"/>
</dbReference>
<evidence type="ECO:0000256" key="3">
    <source>
        <dbReference type="ARBA" id="ARBA00022723"/>
    </source>
</evidence>
<dbReference type="InterPro" id="IPR058240">
    <property type="entry name" value="rSAM_sf"/>
</dbReference>
<dbReference type="GO" id="GO:0008616">
    <property type="term" value="P:tRNA queuosine(34) biosynthetic process"/>
    <property type="evidence" value="ECO:0007669"/>
    <property type="project" value="UniProtKB-UniRule"/>
</dbReference>
<comment type="caution">
    <text evidence="10">The sequence shown here is derived from an EMBL/GenBank/DDBJ whole genome shotgun (WGS) entry which is preliminary data.</text>
</comment>
<dbReference type="InterPro" id="IPR007197">
    <property type="entry name" value="rSAM"/>
</dbReference>
<dbReference type="Proteomes" id="UP000245870">
    <property type="component" value="Unassembled WGS sequence"/>
</dbReference>
<comment type="cofactor">
    <cofactor evidence="8">
        <name>[4Fe-4S] cluster</name>
        <dbReference type="ChEBI" id="CHEBI:49883"/>
    </cofactor>
    <text evidence="8">Binds 1 [4Fe-4S] cluster. The cluster is coordinated with 3 cysteines and an exchangeable S-adenosyl-L-methionine.</text>
</comment>
<dbReference type="RefSeq" id="WP_116616036.1">
    <property type="nucleotide sequence ID" value="NZ_QENY01000004.1"/>
</dbReference>
<keyword evidence="4 8" id="KW-0460">Magnesium</keyword>
<dbReference type="SFLD" id="SFLDS00029">
    <property type="entry name" value="Radical_SAM"/>
    <property type="match status" value="1"/>
</dbReference>
<feature type="binding site" evidence="8">
    <location>
        <position position="39"/>
    </location>
    <ligand>
        <name>[4Fe-4S] cluster</name>
        <dbReference type="ChEBI" id="CHEBI:49883"/>
        <note>4Fe-4S-S-AdoMet</note>
    </ligand>
</feature>
<dbReference type="GO" id="GO:1904047">
    <property type="term" value="F:S-adenosyl-L-methionine binding"/>
    <property type="evidence" value="ECO:0007669"/>
    <property type="project" value="UniProtKB-UniRule"/>
</dbReference>
<feature type="binding site" evidence="8">
    <location>
        <begin position="155"/>
        <end position="158"/>
    </location>
    <ligand>
        <name>S-adenosyl-L-methionine</name>
        <dbReference type="ChEBI" id="CHEBI:59789"/>
    </ligand>
</feature>
<dbReference type="OrthoDB" id="9792276at2"/>
<dbReference type="PIRSF" id="PIRSF000370">
    <property type="entry name" value="QueE"/>
    <property type="match status" value="1"/>
</dbReference>
<keyword evidence="1 8" id="KW-0004">4Fe-4S</keyword>
<keyword evidence="7 8" id="KW-0456">Lyase</keyword>
<feature type="binding site" evidence="8">
    <location>
        <position position="70"/>
    </location>
    <ligand>
        <name>substrate</name>
    </ligand>
</feature>
<keyword evidence="11" id="KW-1185">Reference proteome</keyword>
<dbReference type="HAMAP" id="MF_00917">
    <property type="entry name" value="QueE"/>
    <property type="match status" value="1"/>
</dbReference>
<evidence type="ECO:0000259" key="9">
    <source>
        <dbReference type="PROSITE" id="PS51918"/>
    </source>
</evidence>
<feature type="binding site" evidence="8">
    <location>
        <begin position="113"/>
        <end position="115"/>
    </location>
    <ligand>
        <name>S-adenosyl-L-methionine</name>
        <dbReference type="ChEBI" id="CHEBI:59789"/>
    </ligand>
</feature>
<evidence type="ECO:0000256" key="2">
    <source>
        <dbReference type="ARBA" id="ARBA00022691"/>
    </source>
</evidence>
<sequence length="195" mass="21716">MTSYKINEIFYSLQGEGRWAGRAALFVRFSKCNLACPFCDTDFVTYRELSGADIVAALGRYPLCRFVVLTGGEPTLQVDPELLRRLHERGYYVAMETNGTNPIPEGVDWVTCSPKAAFVKGGLPRVGAVDELKVVFDGRQEVSDFGIEAAVRYVQPCDTGDARRNKAILAEAVAFVKDHPEWQLSLQQHKLIGIR</sequence>
<comment type="pathway">
    <text evidence="8">Purine metabolism; 7-cyano-7-deazaguanine biosynthesis.</text>
</comment>
<dbReference type="GO" id="GO:0051539">
    <property type="term" value="F:4 iron, 4 sulfur cluster binding"/>
    <property type="evidence" value="ECO:0007669"/>
    <property type="project" value="UniProtKB-UniRule"/>
</dbReference>
<proteinExistence type="inferred from homology"/>
<feature type="binding site" evidence="8">
    <location>
        <begin position="13"/>
        <end position="15"/>
    </location>
    <ligand>
        <name>substrate</name>
    </ligand>
</feature>
<evidence type="ECO:0000256" key="4">
    <source>
        <dbReference type="ARBA" id="ARBA00022842"/>
    </source>
</evidence>
<dbReference type="AlphaFoldDB" id="A0A2U0UID5"/>
<evidence type="ECO:0000256" key="8">
    <source>
        <dbReference type="HAMAP-Rule" id="MF_00917"/>
    </source>
</evidence>
<comment type="subunit">
    <text evidence="8">Homodimer.</text>
</comment>
<dbReference type="UniPathway" id="UPA00391"/>
<dbReference type="Pfam" id="PF04055">
    <property type="entry name" value="Radical_SAM"/>
    <property type="match status" value="1"/>
</dbReference>
<feature type="binding site" evidence="8">
    <location>
        <begin position="38"/>
        <end position="40"/>
    </location>
    <ligand>
        <name>S-adenosyl-L-methionine</name>
        <dbReference type="ChEBI" id="CHEBI:59789"/>
    </ligand>
</feature>
<evidence type="ECO:0000313" key="11">
    <source>
        <dbReference type="Proteomes" id="UP000245870"/>
    </source>
</evidence>
<feature type="binding site" evidence="8">
    <location>
        <position position="32"/>
    </location>
    <ligand>
        <name>[4Fe-4S] cluster</name>
        <dbReference type="ChEBI" id="CHEBI:49883"/>
        <note>4Fe-4S-S-AdoMet</note>
    </ligand>
</feature>
<reference evidence="10 11" key="1">
    <citation type="submission" date="2018-05" db="EMBL/GenBank/DDBJ databases">
        <title>Genomic Encyclopedia of Type Strains, Phase IV (KMG-IV): sequencing the most valuable type-strain genomes for metagenomic binning, comparative biology and taxonomic classification.</title>
        <authorList>
            <person name="Goeker M."/>
        </authorList>
    </citation>
    <scope>NUCLEOTIDE SEQUENCE [LARGE SCALE GENOMIC DNA]</scope>
    <source>
        <strain evidence="10 11">DSM 100333</strain>
    </source>
</reference>
<evidence type="ECO:0000313" key="10">
    <source>
        <dbReference type="EMBL" id="PVX57427.1"/>
    </source>
</evidence>
<dbReference type="PROSITE" id="PS51918">
    <property type="entry name" value="RADICAL_SAM"/>
    <property type="match status" value="1"/>
</dbReference>
<comment type="similarity">
    <text evidence="8">Belongs to the radical SAM superfamily. 7-carboxy-7-deazaguanine synthase family.</text>
</comment>
<evidence type="ECO:0000256" key="7">
    <source>
        <dbReference type="ARBA" id="ARBA00023239"/>
    </source>
</evidence>
<dbReference type="CDD" id="cd01335">
    <property type="entry name" value="Radical_SAM"/>
    <property type="match status" value="1"/>
</dbReference>
<comment type="caution">
    <text evidence="8">Lacks conserved residue(s) required for the propagation of feature annotation.</text>
</comment>
<feature type="binding site" evidence="8">
    <location>
        <position position="28"/>
    </location>
    <ligand>
        <name>substrate</name>
    </ligand>
</feature>
<dbReference type="EC" id="4.3.99.3" evidence="8"/>
<gene>
    <name evidence="8" type="primary">queE</name>
    <name evidence="10" type="ORF">C7379_10443</name>
</gene>